<dbReference type="Proteomes" id="UP000789595">
    <property type="component" value="Unassembled WGS sequence"/>
</dbReference>
<keyword evidence="3" id="KW-1185">Reference proteome</keyword>
<comment type="caution">
    <text evidence="2">The sequence shown here is derived from an EMBL/GenBank/DDBJ whole genome shotgun (WGS) entry which is preliminary data.</text>
</comment>
<organism evidence="2 3">
    <name type="scientific">Pelagomonas calceolata</name>
    <dbReference type="NCBI Taxonomy" id="35677"/>
    <lineage>
        <taxon>Eukaryota</taxon>
        <taxon>Sar</taxon>
        <taxon>Stramenopiles</taxon>
        <taxon>Ochrophyta</taxon>
        <taxon>Pelagophyceae</taxon>
        <taxon>Pelagomonadales</taxon>
        <taxon>Pelagomonadaceae</taxon>
        <taxon>Pelagomonas</taxon>
    </lineage>
</organism>
<keyword evidence="1" id="KW-1133">Transmembrane helix</keyword>
<evidence type="ECO:0000256" key="1">
    <source>
        <dbReference type="SAM" id="Phobius"/>
    </source>
</evidence>
<dbReference type="EMBL" id="CAKKNE010000005">
    <property type="protein sequence ID" value="CAH0376051.1"/>
    <property type="molecule type" value="Genomic_DNA"/>
</dbReference>
<evidence type="ECO:0008006" key="4">
    <source>
        <dbReference type="Google" id="ProtNLM"/>
    </source>
</evidence>
<accession>A0A8J2SW24</accession>
<dbReference type="AlphaFoldDB" id="A0A8J2SW24"/>
<name>A0A8J2SW24_9STRA</name>
<protein>
    <recommendedName>
        <fullName evidence="4">ABM domain-containing protein</fullName>
    </recommendedName>
</protein>
<keyword evidence="1" id="KW-0472">Membrane</keyword>
<reference evidence="2" key="1">
    <citation type="submission" date="2021-11" db="EMBL/GenBank/DDBJ databases">
        <authorList>
            <consortium name="Genoscope - CEA"/>
            <person name="William W."/>
        </authorList>
    </citation>
    <scope>NUCLEOTIDE SEQUENCE</scope>
</reference>
<proteinExistence type="predicted"/>
<evidence type="ECO:0000313" key="2">
    <source>
        <dbReference type="EMBL" id="CAH0376051.1"/>
    </source>
</evidence>
<sequence>MSMDDTFSERAPTVGPQIRTLRLVEHVKPEQEQAYLEWSREFSDAHANFIAARDPESWSSVVMIRDRAFGRNDVRYIKVFRFPDDAIFEAWTASDERREMIRKGLALNFAVDENALEREFRRRSAEEQFPIFDMFTEDPSKGCSRDRVASACLIGLQVYSLVTLYTYLLGFIPGFASLHMQLQLLVSTPLVVASIDVVTNQFVVKAARAVGILPRPPTKWGGAPVVVPPPSPHATESV</sequence>
<feature type="transmembrane region" description="Helical" evidence="1">
    <location>
        <begin position="148"/>
        <end position="168"/>
    </location>
</feature>
<keyword evidence="1" id="KW-0812">Transmembrane</keyword>
<evidence type="ECO:0000313" key="3">
    <source>
        <dbReference type="Proteomes" id="UP000789595"/>
    </source>
</evidence>
<gene>
    <name evidence="2" type="ORF">PECAL_5P06050</name>
</gene>